<dbReference type="KEGG" id="fae:FAES_3219"/>
<dbReference type="eggNOG" id="ENOG5032T12">
    <property type="taxonomic scope" value="Bacteria"/>
</dbReference>
<sequence length="294" mass="33495">MSRRHRKSNRREPASAPSGCGGYWLTDQFAPACRECLRFVKPARAETIGQTVDVLASACASSGQYAFQLTVRDEGAQAYRLGQASPDITLPKTGDDSTYLTQTGVLDRKGWTGAMLKTFMAVPCKFRRNPHYKSGHAVKLFSLTRILEIEATELWQQAAAGAITRSKRAQTGVQTKRARLTEYLENLVIEVPSIDRQVLIEAACAHFNKRQDAKCWRGYERGRDVEWEWEPATSDSDWPFLQRITTNYLRHELTHYHHELNRLYGKVDADQSADRLKERVNEAIWKAYPFLSPL</sequence>
<reference evidence="1 2" key="1">
    <citation type="journal article" date="2012" name="J. Bacteriol.">
        <title>Genome Sequence of Fibrella aestuarina BUZ 2T, a Filamentous Marine Bacterium.</title>
        <authorList>
            <person name="Filippini M."/>
            <person name="Qi W."/>
            <person name="Blom J."/>
            <person name="Goesmann A."/>
            <person name="Smits T.H."/>
            <person name="Bagheri H.C."/>
        </authorList>
    </citation>
    <scope>NUCLEOTIDE SEQUENCE [LARGE SCALE GENOMIC DNA]</scope>
    <source>
        <strain evidence="2">BUZ 2T</strain>
    </source>
</reference>
<keyword evidence="2" id="KW-1185">Reference proteome</keyword>
<dbReference type="RefSeq" id="WP_015332327.1">
    <property type="nucleotide sequence ID" value="NC_020054.1"/>
</dbReference>
<dbReference type="STRING" id="1166018.FAES_3219"/>
<name>I0KAS5_9BACT</name>
<accession>I0KAS5</accession>
<dbReference type="Proteomes" id="UP000011058">
    <property type="component" value="Chromosome"/>
</dbReference>
<dbReference type="HOGENOM" id="CLU_945776_0_0_10"/>
<proteinExistence type="predicted"/>
<evidence type="ECO:0000313" key="2">
    <source>
        <dbReference type="Proteomes" id="UP000011058"/>
    </source>
</evidence>
<organism evidence="1 2">
    <name type="scientific">Fibrella aestuarina BUZ 2</name>
    <dbReference type="NCBI Taxonomy" id="1166018"/>
    <lineage>
        <taxon>Bacteria</taxon>
        <taxon>Pseudomonadati</taxon>
        <taxon>Bacteroidota</taxon>
        <taxon>Cytophagia</taxon>
        <taxon>Cytophagales</taxon>
        <taxon>Spirosomataceae</taxon>
        <taxon>Fibrella</taxon>
    </lineage>
</organism>
<dbReference type="AlphaFoldDB" id="I0KAS5"/>
<protein>
    <submittedName>
        <fullName evidence="1">Uncharacterized protein</fullName>
    </submittedName>
</protein>
<dbReference type="EMBL" id="HE796683">
    <property type="protein sequence ID" value="CCH01228.1"/>
    <property type="molecule type" value="Genomic_DNA"/>
</dbReference>
<evidence type="ECO:0000313" key="1">
    <source>
        <dbReference type="EMBL" id="CCH01228.1"/>
    </source>
</evidence>
<gene>
    <name evidence="1" type="ORF">FAES_3219</name>
</gene>
<dbReference type="OrthoDB" id="2030441at2"/>